<gene>
    <name evidence="2" type="ORF">DAPPUDRAFT_244482</name>
</gene>
<feature type="region of interest" description="Disordered" evidence="1">
    <location>
        <begin position="1"/>
        <end position="31"/>
    </location>
</feature>
<sequence length="275" mass="31528">MSSATTAEFGGEQSSSVTTEETEVQIRESEDAESLMVPYRLRRSRTRWTDDYGRENELDSREVSNLTIKCKPYRGRCFIRCSPEKIGSNALWNHQCQDVISDRQASWFPTQNDSCERCWHNPETPFCDICLTDNSHPVQSRPGTMFVRAVIENPPKLPNKDDCEYLKMDAAGSLAVDQQRVKRVQVYYNTTVKPATQTTNDGDFNRINKEKLMSCASFTKSSCISPSSLRPKKIHSERVVKKYRISSDIPLTADVHPAERLLLRDQTFTDLRHSY</sequence>
<name>E9GL20_DAPPU</name>
<reference evidence="2 3" key="1">
    <citation type="journal article" date="2011" name="Science">
        <title>The ecoresponsive genome of Daphnia pulex.</title>
        <authorList>
            <person name="Colbourne J.K."/>
            <person name="Pfrender M.E."/>
            <person name="Gilbert D."/>
            <person name="Thomas W.K."/>
            <person name="Tucker A."/>
            <person name="Oakley T.H."/>
            <person name="Tokishita S."/>
            <person name="Aerts A."/>
            <person name="Arnold G.J."/>
            <person name="Basu M.K."/>
            <person name="Bauer D.J."/>
            <person name="Caceres C.E."/>
            <person name="Carmel L."/>
            <person name="Casola C."/>
            <person name="Choi J.H."/>
            <person name="Detter J.C."/>
            <person name="Dong Q."/>
            <person name="Dusheyko S."/>
            <person name="Eads B.D."/>
            <person name="Frohlich T."/>
            <person name="Geiler-Samerotte K.A."/>
            <person name="Gerlach D."/>
            <person name="Hatcher P."/>
            <person name="Jogdeo S."/>
            <person name="Krijgsveld J."/>
            <person name="Kriventseva E.V."/>
            <person name="Kultz D."/>
            <person name="Laforsch C."/>
            <person name="Lindquist E."/>
            <person name="Lopez J."/>
            <person name="Manak J.R."/>
            <person name="Muller J."/>
            <person name="Pangilinan J."/>
            <person name="Patwardhan R.P."/>
            <person name="Pitluck S."/>
            <person name="Pritham E.J."/>
            <person name="Rechtsteiner A."/>
            <person name="Rho M."/>
            <person name="Rogozin I.B."/>
            <person name="Sakarya O."/>
            <person name="Salamov A."/>
            <person name="Schaack S."/>
            <person name="Shapiro H."/>
            <person name="Shiga Y."/>
            <person name="Skalitzky C."/>
            <person name="Smith Z."/>
            <person name="Souvorov A."/>
            <person name="Sung W."/>
            <person name="Tang Z."/>
            <person name="Tsuchiya D."/>
            <person name="Tu H."/>
            <person name="Vos H."/>
            <person name="Wang M."/>
            <person name="Wolf Y.I."/>
            <person name="Yamagata H."/>
            <person name="Yamada T."/>
            <person name="Ye Y."/>
            <person name="Shaw J.R."/>
            <person name="Andrews J."/>
            <person name="Crease T.J."/>
            <person name="Tang H."/>
            <person name="Lucas S.M."/>
            <person name="Robertson H.M."/>
            <person name="Bork P."/>
            <person name="Koonin E.V."/>
            <person name="Zdobnov E.M."/>
            <person name="Grigoriev I.V."/>
            <person name="Lynch M."/>
            <person name="Boore J.L."/>
        </authorList>
    </citation>
    <scope>NUCLEOTIDE SEQUENCE [LARGE SCALE GENOMIC DNA]</scope>
</reference>
<proteinExistence type="predicted"/>
<evidence type="ECO:0000313" key="3">
    <source>
        <dbReference type="Proteomes" id="UP000000305"/>
    </source>
</evidence>
<dbReference type="KEGG" id="dpx:DAPPUDRAFT_244482"/>
<dbReference type="AlphaFoldDB" id="E9GL20"/>
<dbReference type="InParanoid" id="E9GL20"/>
<evidence type="ECO:0000256" key="1">
    <source>
        <dbReference type="SAM" id="MobiDB-lite"/>
    </source>
</evidence>
<dbReference type="Proteomes" id="UP000000305">
    <property type="component" value="Unassembled WGS sequence"/>
</dbReference>
<accession>E9GL20</accession>
<organism evidence="2 3">
    <name type="scientific">Daphnia pulex</name>
    <name type="common">Water flea</name>
    <dbReference type="NCBI Taxonomy" id="6669"/>
    <lineage>
        <taxon>Eukaryota</taxon>
        <taxon>Metazoa</taxon>
        <taxon>Ecdysozoa</taxon>
        <taxon>Arthropoda</taxon>
        <taxon>Crustacea</taxon>
        <taxon>Branchiopoda</taxon>
        <taxon>Diplostraca</taxon>
        <taxon>Cladocera</taxon>
        <taxon>Anomopoda</taxon>
        <taxon>Daphniidae</taxon>
        <taxon>Daphnia</taxon>
    </lineage>
</organism>
<evidence type="ECO:0000313" key="2">
    <source>
        <dbReference type="EMBL" id="EFX79776.1"/>
    </source>
</evidence>
<protein>
    <submittedName>
        <fullName evidence="2">Uncharacterized protein</fullName>
    </submittedName>
</protein>
<dbReference type="HOGENOM" id="CLU_1012871_0_0_1"/>
<dbReference type="EMBL" id="GL732550">
    <property type="protein sequence ID" value="EFX79776.1"/>
    <property type="molecule type" value="Genomic_DNA"/>
</dbReference>
<keyword evidence="3" id="KW-1185">Reference proteome</keyword>